<dbReference type="OrthoDB" id="1470350at2759"/>
<sequence length="379" mass="43393">MENLVDTIYDYGLLAVSLTAIAYLLAEAIYNVYFHPLADVPGPFLCKVSGWPSCYQDSTGIPFIDIYWLVQGDRFRYRPGGVLVATPKGYRDIYNSKANVKKAKWYEVWRRNNEDHSALNTTDPRKHMILRKPLNSAFSEKSLRSSEPFIIKNVDRWIELMLDGEKTKGTTEWATPKNLGGEWVDCLVFDILGDLCFGKSFETIEHKENPLRQIPHIIGEYLQFMYPISNSPFLDTWVWLKPRGIDKLLAILTPKPAINFYKFLETCVEERKKQEQSIKKNNTKNERKDMFHYLFQAKNSETGAPAFNHTELVATANLLVTAGSDTTATALCSAFFHLTRNVHVYEKLAKEIRDTFPSVEDNPLRTNSFQLPVSASLLS</sequence>
<proteinExistence type="inferred from homology"/>
<keyword evidence="8" id="KW-0503">Monooxygenase</keyword>
<dbReference type="GO" id="GO:0005506">
    <property type="term" value="F:iron ion binding"/>
    <property type="evidence" value="ECO:0007669"/>
    <property type="project" value="InterPro"/>
</dbReference>
<evidence type="ECO:0000256" key="1">
    <source>
        <dbReference type="ARBA" id="ARBA00001971"/>
    </source>
</evidence>
<dbReference type="InterPro" id="IPR001128">
    <property type="entry name" value="Cyt_P450"/>
</dbReference>
<evidence type="ECO:0000256" key="8">
    <source>
        <dbReference type="ARBA" id="ARBA00023033"/>
    </source>
</evidence>
<evidence type="ECO:0000313" key="10">
    <source>
        <dbReference type="EMBL" id="KAJ8070667.1"/>
    </source>
</evidence>
<dbReference type="PANTHER" id="PTHR24305">
    <property type="entry name" value="CYTOCHROME P450"/>
    <property type="match status" value="1"/>
</dbReference>
<dbReference type="GO" id="GO:0020037">
    <property type="term" value="F:heme binding"/>
    <property type="evidence" value="ECO:0007669"/>
    <property type="project" value="InterPro"/>
</dbReference>
<dbReference type="InterPro" id="IPR050121">
    <property type="entry name" value="Cytochrome_P450_monoxygenase"/>
</dbReference>
<dbReference type="InterPro" id="IPR036396">
    <property type="entry name" value="Cyt_P450_sf"/>
</dbReference>
<gene>
    <name evidence="10" type="ORF">OCU04_001038</name>
</gene>
<comment type="similarity">
    <text evidence="2">Belongs to the cytochrome P450 family.</text>
</comment>
<evidence type="ECO:0000256" key="5">
    <source>
        <dbReference type="ARBA" id="ARBA00023002"/>
    </source>
</evidence>
<evidence type="ECO:0000256" key="6">
    <source>
        <dbReference type="ARBA" id="ARBA00023004"/>
    </source>
</evidence>
<keyword evidence="3" id="KW-0349">Heme</keyword>
<keyword evidence="4" id="KW-0479">Metal-binding</keyword>
<name>A0A9X0DQT2_9HELO</name>
<keyword evidence="9" id="KW-1133">Transmembrane helix</keyword>
<dbReference type="PANTHER" id="PTHR24305:SF237">
    <property type="entry name" value="CYTOCHROME P450 MONOOXYGENASE ATNE-RELATED"/>
    <property type="match status" value="1"/>
</dbReference>
<keyword evidence="7" id="KW-0843">Virulence</keyword>
<reference evidence="10" key="1">
    <citation type="submission" date="2022-11" db="EMBL/GenBank/DDBJ databases">
        <title>Genome Resource of Sclerotinia nivalis Strain SnTB1, a Plant Pathogen Isolated from American Ginseng.</title>
        <authorList>
            <person name="Fan S."/>
        </authorList>
    </citation>
    <scope>NUCLEOTIDE SEQUENCE</scope>
    <source>
        <strain evidence="10">SnTB1</strain>
    </source>
</reference>
<keyword evidence="11" id="KW-1185">Reference proteome</keyword>
<evidence type="ECO:0000256" key="2">
    <source>
        <dbReference type="ARBA" id="ARBA00010617"/>
    </source>
</evidence>
<keyword evidence="9" id="KW-0812">Transmembrane</keyword>
<keyword evidence="5" id="KW-0560">Oxidoreductase</keyword>
<dbReference type="SUPFAM" id="SSF48264">
    <property type="entry name" value="Cytochrome P450"/>
    <property type="match status" value="1"/>
</dbReference>
<evidence type="ECO:0000256" key="3">
    <source>
        <dbReference type="ARBA" id="ARBA00022617"/>
    </source>
</evidence>
<comment type="cofactor">
    <cofactor evidence="1">
        <name>heme</name>
        <dbReference type="ChEBI" id="CHEBI:30413"/>
    </cofactor>
</comment>
<dbReference type="EMBL" id="JAPEIS010000001">
    <property type="protein sequence ID" value="KAJ8070667.1"/>
    <property type="molecule type" value="Genomic_DNA"/>
</dbReference>
<dbReference type="Proteomes" id="UP001152300">
    <property type="component" value="Unassembled WGS sequence"/>
</dbReference>
<evidence type="ECO:0008006" key="12">
    <source>
        <dbReference type="Google" id="ProtNLM"/>
    </source>
</evidence>
<dbReference type="AlphaFoldDB" id="A0A9X0DQT2"/>
<protein>
    <recommendedName>
        <fullName evidence="12">Cytochrome P450 monooxygenase</fullName>
    </recommendedName>
</protein>
<dbReference type="GO" id="GO:0004497">
    <property type="term" value="F:monooxygenase activity"/>
    <property type="evidence" value="ECO:0007669"/>
    <property type="project" value="UniProtKB-KW"/>
</dbReference>
<dbReference type="Gene3D" id="1.10.630.10">
    <property type="entry name" value="Cytochrome P450"/>
    <property type="match status" value="1"/>
</dbReference>
<organism evidence="10 11">
    <name type="scientific">Sclerotinia nivalis</name>
    <dbReference type="NCBI Taxonomy" id="352851"/>
    <lineage>
        <taxon>Eukaryota</taxon>
        <taxon>Fungi</taxon>
        <taxon>Dikarya</taxon>
        <taxon>Ascomycota</taxon>
        <taxon>Pezizomycotina</taxon>
        <taxon>Leotiomycetes</taxon>
        <taxon>Helotiales</taxon>
        <taxon>Sclerotiniaceae</taxon>
        <taxon>Sclerotinia</taxon>
    </lineage>
</organism>
<evidence type="ECO:0000313" key="11">
    <source>
        <dbReference type="Proteomes" id="UP001152300"/>
    </source>
</evidence>
<evidence type="ECO:0000256" key="9">
    <source>
        <dbReference type="SAM" id="Phobius"/>
    </source>
</evidence>
<dbReference type="GO" id="GO:0016705">
    <property type="term" value="F:oxidoreductase activity, acting on paired donors, with incorporation or reduction of molecular oxygen"/>
    <property type="evidence" value="ECO:0007669"/>
    <property type="project" value="InterPro"/>
</dbReference>
<feature type="transmembrane region" description="Helical" evidence="9">
    <location>
        <begin position="12"/>
        <end position="33"/>
    </location>
</feature>
<dbReference type="Pfam" id="PF00067">
    <property type="entry name" value="p450"/>
    <property type="match status" value="1"/>
</dbReference>
<keyword evidence="6" id="KW-0408">Iron</keyword>
<accession>A0A9X0DQT2</accession>
<keyword evidence="9" id="KW-0472">Membrane</keyword>
<evidence type="ECO:0000256" key="7">
    <source>
        <dbReference type="ARBA" id="ARBA00023026"/>
    </source>
</evidence>
<evidence type="ECO:0000256" key="4">
    <source>
        <dbReference type="ARBA" id="ARBA00022723"/>
    </source>
</evidence>
<comment type="caution">
    <text evidence="10">The sequence shown here is derived from an EMBL/GenBank/DDBJ whole genome shotgun (WGS) entry which is preliminary data.</text>
</comment>